<dbReference type="GO" id="GO:1902494">
    <property type="term" value="C:catalytic complex"/>
    <property type="evidence" value="ECO:0007669"/>
    <property type="project" value="UniProtKB-ARBA"/>
</dbReference>
<dbReference type="InterPro" id="IPR042128">
    <property type="entry name" value="NuoE_dom"/>
</dbReference>
<comment type="similarity">
    <text evidence="1">Belongs to the complex I 24 kDa subunit family.</text>
</comment>
<evidence type="ECO:0000256" key="6">
    <source>
        <dbReference type="ARBA" id="ARBA00023014"/>
    </source>
</evidence>
<keyword evidence="11" id="KW-1185">Reference proteome</keyword>
<dbReference type="SUPFAM" id="SSF52833">
    <property type="entry name" value="Thioredoxin-like"/>
    <property type="match status" value="1"/>
</dbReference>
<keyword evidence="2 9" id="KW-0001">2Fe-2S</keyword>
<dbReference type="FunFam" id="3.40.30.10:FF:000022">
    <property type="entry name" value="NADH dehydrogenase flavoprotein 2, mitochondrial"/>
    <property type="match status" value="1"/>
</dbReference>
<dbReference type="PANTHER" id="PTHR10371:SF3">
    <property type="entry name" value="NADH DEHYDROGENASE [UBIQUINONE] FLAVOPROTEIN 2, MITOCHONDRIAL"/>
    <property type="match status" value="1"/>
</dbReference>
<name>A0A162NGD2_PHYB8</name>
<evidence type="ECO:0000256" key="1">
    <source>
        <dbReference type="ARBA" id="ARBA00010643"/>
    </source>
</evidence>
<dbReference type="RefSeq" id="XP_018287404.1">
    <property type="nucleotide sequence ID" value="XM_018439510.1"/>
</dbReference>
<comment type="cofactor">
    <cofactor evidence="9">
        <name>[2Fe-2S] cluster</name>
        <dbReference type="ChEBI" id="CHEBI:190135"/>
    </cofactor>
    <text evidence="9">Binds 1 [2Fe-2S] cluster.</text>
</comment>
<evidence type="ECO:0000313" key="11">
    <source>
        <dbReference type="Proteomes" id="UP000077315"/>
    </source>
</evidence>
<dbReference type="GO" id="GO:0098796">
    <property type="term" value="C:membrane protein complex"/>
    <property type="evidence" value="ECO:0007669"/>
    <property type="project" value="UniProtKB-ARBA"/>
</dbReference>
<evidence type="ECO:0000313" key="10">
    <source>
        <dbReference type="EMBL" id="OAD69364.1"/>
    </source>
</evidence>
<dbReference type="VEuPathDB" id="FungiDB:PHYBLDRAFT_188454"/>
<dbReference type="Gene3D" id="1.10.10.1590">
    <property type="entry name" value="NADH-quinone oxidoreductase subunit E"/>
    <property type="match status" value="1"/>
</dbReference>
<protein>
    <submittedName>
        <fullName evidence="10">NDUFV2NADH dehydrogenase flavo protein subunit 2</fullName>
    </submittedName>
</protein>
<dbReference type="CDD" id="cd03064">
    <property type="entry name" value="TRX_Fd_NuoE"/>
    <property type="match status" value="1"/>
</dbReference>
<dbReference type="NCBIfam" id="TIGR01958">
    <property type="entry name" value="nuoE_fam"/>
    <property type="match status" value="1"/>
</dbReference>
<dbReference type="GO" id="GO:0006120">
    <property type="term" value="P:mitochondrial electron transport, NADH to ubiquinone"/>
    <property type="evidence" value="ECO:0007669"/>
    <property type="project" value="UniProtKB-ARBA"/>
</dbReference>
<accession>A0A162NGD2</accession>
<evidence type="ECO:0000256" key="4">
    <source>
        <dbReference type="ARBA" id="ARBA00022967"/>
    </source>
</evidence>
<dbReference type="FunFam" id="1.10.10.1590:FF:000001">
    <property type="entry name" value="NADH-quinone oxidoreductase subunit E"/>
    <property type="match status" value="1"/>
</dbReference>
<dbReference type="GO" id="GO:0046872">
    <property type="term" value="F:metal ion binding"/>
    <property type="evidence" value="ECO:0007669"/>
    <property type="project" value="UniProtKB-KW"/>
</dbReference>
<keyword evidence="4" id="KW-1278">Translocase</keyword>
<dbReference type="PANTHER" id="PTHR10371">
    <property type="entry name" value="NADH DEHYDROGENASE UBIQUINONE FLAVOPROTEIN 2, MITOCHONDRIAL"/>
    <property type="match status" value="1"/>
</dbReference>
<dbReference type="GO" id="GO:0005743">
    <property type="term" value="C:mitochondrial inner membrane"/>
    <property type="evidence" value="ECO:0007669"/>
    <property type="project" value="UniProtKB-ARBA"/>
</dbReference>
<comment type="cofactor">
    <cofactor evidence="8">
        <name>[2Fe-2S] cluster</name>
        <dbReference type="ChEBI" id="CHEBI:190135"/>
    </cofactor>
</comment>
<dbReference type="AlphaFoldDB" id="A0A162NGD2"/>
<dbReference type="InterPro" id="IPR036249">
    <property type="entry name" value="Thioredoxin-like_sf"/>
</dbReference>
<gene>
    <name evidence="10" type="primary">NDUFV2</name>
    <name evidence="10" type="ORF">PHYBLDRAFT_188454</name>
</gene>
<feature type="binding site" evidence="9">
    <location>
        <position position="135"/>
    </location>
    <ligand>
        <name>[2Fe-2S] cluster</name>
        <dbReference type="ChEBI" id="CHEBI:190135"/>
    </ligand>
</feature>
<dbReference type="GO" id="GO:0008137">
    <property type="term" value="F:NADH dehydrogenase (ubiquinone) activity"/>
    <property type="evidence" value="ECO:0007669"/>
    <property type="project" value="UniProtKB-ARBA"/>
</dbReference>
<dbReference type="PIRSF" id="PIRSF000216">
    <property type="entry name" value="NADH_DH_24kDa"/>
    <property type="match status" value="1"/>
</dbReference>
<feature type="binding site" evidence="9">
    <location>
        <position position="182"/>
    </location>
    <ligand>
        <name>[2Fe-2S] cluster</name>
        <dbReference type="ChEBI" id="CHEBI:190135"/>
    </ligand>
</feature>
<feature type="binding site" evidence="9">
    <location>
        <position position="140"/>
    </location>
    <ligand>
        <name>[2Fe-2S] cluster</name>
        <dbReference type="ChEBI" id="CHEBI:190135"/>
    </ligand>
</feature>
<proteinExistence type="inferred from homology"/>
<dbReference type="OrthoDB" id="10254187at2759"/>
<dbReference type="Gene3D" id="3.40.30.10">
    <property type="entry name" value="Glutaredoxin"/>
    <property type="match status" value="1"/>
</dbReference>
<organism evidence="10 11">
    <name type="scientific">Phycomyces blakesleeanus (strain ATCC 8743b / DSM 1359 / FGSC 10004 / NBRC 33097 / NRRL 1555)</name>
    <dbReference type="NCBI Taxonomy" id="763407"/>
    <lineage>
        <taxon>Eukaryota</taxon>
        <taxon>Fungi</taxon>
        <taxon>Fungi incertae sedis</taxon>
        <taxon>Mucoromycota</taxon>
        <taxon>Mucoromycotina</taxon>
        <taxon>Mucoromycetes</taxon>
        <taxon>Mucorales</taxon>
        <taxon>Phycomycetaceae</taxon>
        <taxon>Phycomyces</taxon>
    </lineage>
</organism>
<dbReference type="InterPro" id="IPR041921">
    <property type="entry name" value="NuoE_N"/>
</dbReference>
<evidence type="ECO:0000256" key="3">
    <source>
        <dbReference type="ARBA" id="ARBA00022723"/>
    </source>
</evidence>
<dbReference type="GeneID" id="29000416"/>
<dbReference type="GO" id="GO:0016491">
    <property type="term" value="F:oxidoreductase activity"/>
    <property type="evidence" value="ECO:0007669"/>
    <property type="project" value="InterPro"/>
</dbReference>
<feature type="binding site" evidence="9">
    <location>
        <position position="178"/>
    </location>
    <ligand>
        <name>[2Fe-2S] cluster</name>
        <dbReference type="ChEBI" id="CHEBI:190135"/>
    </ligand>
</feature>
<dbReference type="InterPro" id="IPR002023">
    <property type="entry name" value="NuoE-like"/>
</dbReference>
<evidence type="ECO:0000256" key="8">
    <source>
        <dbReference type="ARBA" id="ARBA00034078"/>
    </source>
</evidence>
<dbReference type="Proteomes" id="UP000077315">
    <property type="component" value="Unassembled WGS sequence"/>
</dbReference>
<dbReference type="FunCoup" id="A0A162NGD2">
    <property type="interactions" value="253"/>
</dbReference>
<reference evidence="11" key="1">
    <citation type="submission" date="2015-06" db="EMBL/GenBank/DDBJ databases">
        <title>Expansion of signal transduction pathways in fungi by whole-genome duplication.</title>
        <authorList>
            <consortium name="DOE Joint Genome Institute"/>
            <person name="Corrochano L.M."/>
            <person name="Kuo A."/>
            <person name="Marcet-Houben M."/>
            <person name="Polaino S."/>
            <person name="Salamov A."/>
            <person name="Villalobos J.M."/>
            <person name="Alvarez M.I."/>
            <person name="Avalos J."/>
            <person name="Benito E.P."/>
            <person name="Benoit I."/>
            <person name="Burger G."/>
            <person name="Camino L.P."/>
            <person name="Canovas D."/>
            <person name="Cerda-Olmedo E."/>
            <person name="Cheng J.-F."/>
            <person name="Dominguez A."/>
            <person name="Elias M."/>
            <person name="Eslava A.P."/>
            <person name="Glaser F."/>
            <person name="Grimwood J."/>
            <person name="Gutierrez G."/>
            <person name="Heitman J."/>
            <person name="Henrissat B."/>
            <person name="Iturriaga E.A."/>
            <person name="Lang B.F."/>
            <person name="Lavin J.L."/>
            <person name="Lee S."/>
            <person name="Li W."/>
            <person name="Lindquist E."/>
            <person name="Lopez-Garcia S."/>
            <person name="Luque E.M."/>
            <person name="Marcos A.T."/>
            <person name="Martin J."/>
            <person name="McCluskey K."/>
            <person name="Medina H.R."/>
            <person name="Miralles-Duran A."/>
            <person name="Miyazaki A."/>
            <person name="Munoz-Torres E."/>
            <person name="Oguiza J.A."/>
            <person name="Ohm R."/>
            <person name="Olmedo M."/>
            <person name="Orejas M."/>
            <person name="Ortiz-Castellanos L."/>
            <person name="Pisabarro A.G."/>
            <person name="Rodriguez-Romero J."/>
            <person name="Ruiz-Herrera J."/>
            <person name="Ruiz-Vazquez R."/>
            <person name="Sanz C."/>
            <person name="Schackwitz W."/>
            <person name="Schmutz J."/>
            <person name="Shahriari M."/>
            <person name="Shelest E."/>
            <person name="Silva-Franco F."/>
            <person name="Soanes D."/>
            <person name="Syed K."/>
            <person name="Tagua V.G."/>
            <person name="Talbot N.J."/>
            <person name="Thon M."/>
            <person name="De vries R.P."/>
            <person name="Wiebenga A."/>
            <person name="Yadav J.S."/>
            <person name="Braun E.L."/>
            <person name="Baker S."/>
            <person name="Garre V."/>
            <person name="Horwitz B."/>
            <person name="Torres-Martinez S."/>
            <person name="Idnurm A."/>
            <person name="Herrera-Estrella A."/>
            <person name="Gabaldon T."/>
            <person name="Grigoriev I.V."/>
        </authorList>
    </citation>
    <scope>NUCLEOTIDE SEQUENCE [LARGE SCALE GENOMIC DNA]</scope>
    <source>
        <strain evidence="11">NRRL 1555(-)</strain>
    </source>
</reference>
<dbReference type="STRING" id="763407.A0A162NGD2"/>
<keyword evidence="3 9" id="KW-0479">Metal-binding</keyword>
<evidence type="ECO:0000256" key="2">
    <source>
        <dbReference type="ARBA" id="ARBA00022714"/>
    </source>
</evidence>
<keyword evidence="5 9" id="KW-0408">Iron</keyword>
<keyword evidence="6 9" id="KW-0411">Iron-sulfur</keyword>
<dbReference type="GO" id="GO:0051537">
    <property type="term" value="F:2 iron, 2 sulfur cluster binding"/>
    <property type="evidence" value="ECO:0007669"/>
    <property type="project" value="UniProtKB-KW"/>
</dbReference>
<evidence type="ECO:0000256" key="5">
    <source>
        <dbReference type="ARBA" id="ARBA00023004"/>
    </source>
</evidence>
<evidence type="ECO:0000256" key="7">
    <source>
        <dbReference type="ARBA" id="ARBA00023027"/>
    </source>
</evidence>
<evidence type="ECO:0000256" key="9">
    <source>
        <dbReference type="PIRSR" id="PIRSR000216-1"/>
    </source>
</evidence>
<sequence>MNTVRSFVRLAAKTSPLARQTVTRRTIHSSPAVLSDALFVHRDTPKNNAKIPFEFSPENKKKVEEIFKKYPPQYKKGAIMPLLDLGQRQHGFTSLSVMNEVARLTEVPPMRVYEVATFYTMYNREPVGKYFLQVCTTTPCQLGGCGSTKILNTLTEELNIKPGQTTKDGLFTLVEVECAGACVNAPVMAINDDYYEDLTPETTKKLVENLQSGKPVTPGPQSGRHTCEFAPGVYTTLNEEPYGPGFGVRSDL</sequence>
<dbReference type="Pfam" id="PF01257">
    <property type="entry name" value="2Fe-2S_thioredx"/>
    <property type="match status" value="1"/>
</dbReference>
<dbReference type="EMBL" id="KV440992">
    <property type="protein sequence ID" value="OAD69364.1"/>
    <property type="molecule type" value="Genomic_DNA"/>
</dbReference>
<dbReference type="InParanoid" id="A0A162NGD2"/>
<keyword evidence="7" id="KW-0520">NAD</keyword>